<keyword evidence="14" id="KW-1185">Reference proteome</keyword>
<dbReference type="InterPro" id="IPR029066">
    <property type="entry name" value="PLP-binding_barrel"/>
</dbReference>
<dbReference type="SUPFAM" id="SSF51419">
    <property type="entry name" value="PLP-binding barrel"/>
    <property type="match status" value="1"/>
</dbReference>
<dbReference type="InterPro" id="IPR002433">
    <property type="entry name" value="Orn_de-COase"/>
</dbReference>
<protein>
    <recommendedName>
        <fullName evidence="7">ornithine decarboxylase</fullName>
        <ecNumber evidence="7">4.1.1.17</ecNumber>
    </recommendedName>
</protein>
<dbReference type="PROSITE" id="PS00879">
    <property type="entry name" value="ODR_DC_2_2"/>
    <property type="match status" value="1"/>
</dbReference>
<comment type="subunit">
    <text evidence="9">Homodimer. Only the dimer is catalytically active, as the active sites are constructed of residues from both monomers.</text>
</comment>
<dbReference type="EC" id="4.1.1.17" evidence="7"/>
<feature type="modified residue" description="N6-(pyridoxal phosphate)lysine" evidence="11">
    <location>
        <position position="59"/>
    </location>
</feature>
<accession>A0AAN7Q4V7</accession>
<dbReference type="InterPro" id="IPR009006">
    <property type="entry name" value="Ala_racemase/Decarboxylase_C"/>
</dbReference>
<dbReference type="CDD" id="cd00622">
    <property type="entry name" value="PLPDE_III_ODC"/>
    <property type="match status" value="1"/>
</dbReference>
<comment type="function">
    <text evidence="8">Catalyzes the first and rate-limiting step of polyamine biosynthesis that converts ornithine into putrescine, which is the precursor for the polyamines, spermidine and spermine. Polyamines are essential for cell proliferation and are implicated in cellular processes, ranging from DNA replication to apoptosis.</text>
</comment>
<dbReference type="GO" id="GO:0004586">
    <property type="term" value="F:ornithine decarboxylase activity"/>
    <property type="evidence" value="ECO:0007669"/>
    <property type="project" value="UniProtKB-EC"/>
</dbReference>
<feature type="domain" description="Orn/DAP/Arg decarboxylase 2 N-terminal" evidence="12">
    <location>
        <begin position="37"/>
        <end position="268"/>
    </location>
</feature>
<evidence type="ECO:0000256" key="1">
    <source>
        <dbReference type="ARBA" id="ARBA00001933"/>
    </source>
</evidence>
<evidence type="ECO:0000256" key="10">
    <source>
        <dbReference type="ARBA" id="ARBA00049127"/>
    </source>
</evidence>
<dbReference type="GO" id="GO:0033387">
    <property type="term" value="P:putrescine biosynthetic process from arginine, via ornithine"/>
    <property type="evidence" value="ECO:0007669"/>
    <property type="project" value="TreeGrafter"/>
</dbReference>
<keyword evidence="3 11" id="KW-0663">Pyridoxal phosphate</keyword>
<evidence type="ECO:0000313" key="14">
    <source>
        <dbReference type="Proteomes" id="UP001353858"/>
    </source>
</evidence>
<dbReference type="Proteomes" id="UP001353858">
    <property type="component" value="Unassembled WGS sequence"/>
</dbReference>
<comment type="catalytic activity">
    <reaction evidence="10">
        <text>L-ornithine + H(+) = putrescine + CO2</text>
        <dbReference type="Rhea" id="RHEA:22964"/>
        <dbReference type="ChEBI" id="CHEBI:15378"/>
        <dbReference type="ChEBI" id="CHEBI:16526"/>
        <dbReference type="ChEBI" id="CHEBI:46911"/>
        <dbReference type="ChEBI" id="CHEBI:326268"/>
        <dbReference type="EC" id="4.1.1.17"/>
    </reaction>
</comment>
<evidence type="ECO:0000256" key="6">
    <source>
        <dbReference type="ARBA" id="ARBA00034115"/>
    </source>
</evidence>
<evidence type="ECO:0000256" key="7">
    <source>
        <dbReference type="ARBA" id="ARBA00034138"/>
    </source>
</evidence>
<evidence type="ECO:0000256" key="3">
    <source>
        <dbReference type="ARBA" id="ARBA00022898"/>
    </source>
</evidence>
<dbReference type="InterPro" id="IPR000183">
    <property type="entry name" value="Orn/DAP/Arg_de-COase"/>
</dbReference>
<feature type="active site" description="Proton donor" evidence="11">
    <location>
        <position position="337"/>
    </location>
</feature>
<dbReference type="PROSITE" id="PS00878">
    <property type="entry name" value="ODR_DC_2_1"/>
    <property type="match status" value="1"/>
</dbReference>
<dbReference type="PRINTS" id="PR01182">
    <property type="entry name" value="ORNDCRBXLASE"/>
</dbReference>
<dbReference type="AlphaFoldDB" id="A0AAN7Q4V7"/>
<dbReference type="InterPro" id="IPR022653">
    <property type="entry name" value="De-COase2_pyr-phos_BS"/>
</dbReference>
<evidence type="ECO:0000256" key="11">
    <source>
        <dbReference type="PIRSR" id="PIRSR600183-50"/>
    </source>
</evidence>
<evidence type="ECO:0000313" key="13">
    <source>
        <dbReference type="EMBL" id="KAK4885829.1"/>
    </source>
</evidence>
<dbReference type="InterPro" id="IPR022657">
    <property type="entry name" value="De-COase2_CS"/>
</dbReference>
<dbReference type="EMBL" id="JARPUR010000001">
    <property type="protein sequence ID" value="KAK4885829.1"/>
    <property type="molecule type" value="Genomic_DNA"/>
</dbReference>
<organism evidence="13 14">
    <name type="scientific">Aquatica leii</name>
    <dbReference type="NCBI Taxonomy" id="1421715"/>
    <lineage>
        <taxon>Eukaryota</taxon>
        <taxon>Metazoa</taxon>
        <taxon>Ecdysozoa</taxon>
        <taxon>Arthropoda</taxon>
        <taxon>Hexapoda</taxon>
        <taxon>Insecta</taxon>
        <taxon>Pterygota</taxon>
        <taxon>Neoptera</taxon>
        <taxon>Endopterygota</taxon>
        <taxon>Coleoptera</taxon>
        <taxon>Polyphaga</taxon>
        <taxon>Elateriformia</taxon>
        <taxon>Elateroidea</taxon>
        <taxon>Lampyridae</taxon>
        <taxon>Luciolinae</taxon>
        <taxon>Aquatica</taxon>
    </lineage>
</organism>
<keyword evidence="5" id="KW-0456">Lyase</keyword>
<dbReference type="PANTHER" id="PTHR11482:SF6">
    <property type="entry name" value="ORNITHINE DECARBOXYLASE 1-RELATED"/>
    <property type="match status" value="1"/>
</dbReference>
<evidence type="ECO:0000256" key="9">
    <source>
        <dbReference type="ARBA" id="ARBA00046672"/>
    </source>
</evidence>
<reference evidence="14" key="1">
    <citation type="submission" date="2023-01" db="EMBL/GenBank/DDBJ databases">
        <title>Key to firefly adult light organ development and bioluminescence: homeobox transcription factors regulate luciferase expression and transportation to peroxisome.</title>
        <authorList>
            <person name="Fu X."/>
        </authorList>
    </citation>
    <scope>NUCLEOTIDE SEQUENCE [LARGE SCALE GENOMIC DNA]</scope>
</reference>
<evidence type="ECO:0000256" key="2">
    <source>
        <dbReference type="ARBA" id="ARBA00008872"/>
    </source>
</evidence>
<gene>
    <name evidence="13" type="ORF">RN001_002100</name>
</gene>
<name>A0AAN7Q4V7_9COLE</name>
<dbReference type="GO" id="GO:0005737">
    <property type="term" value="C:cytoplasm"/>
    <property type="evidence" value="ECO:0007669"/>
    <property type="project" value="TreeGrafter"/>
</dbReference>
<sequence>MKEDCISISSHTKVQDVIKDFIDYQEEYPFFICDINDLIYKVELWKKLFPRVEPHYAVKCNNYKTVIQVLAALGLGFDCASRFEIDEVLSVGVDPSKIIFAHTCKPVNHIKYAATKNVSLMTLDCKEEIYKIKTHFSRAQIVLRIKYDDPNASCIFGDKFGCDPYIEAEEILKVALEQNLKVVGVSFHIGSGSKTAETFYGAIKAARYVFDIAIKLGHNLNLLDIGGGFPGRHDDLILSYAKSINDALNEYFPDQSVRIISEPGTYFVESTFTLACCVQSVKEKNQIDAPTHYNYYINDGVFGNLSGIISYHIEYVPRPVKIMEDELYISTVWGPTCDIIDKVCDNILLPKMSVGDWLIIDNIGNYSSVVATSFNGFGSTITYSIINPKNKLLLENTGIFKSNYFIDLKTNECHPTIT</sequence>
<proteinExistence type="inferred from homology"/>
<comment type="pathway">
    <text evidence="6">Amine and polyamine biosynthesis; putrescine biosynthesis via L-ornithine pathway; putrescine from L-ornithine: step 1/1.</text>
</comment>
<dbReference type="InterPro" id="IPR022644">
    <property type="entry name" value="De-COase2_N"/>
</dbReference>
<dbReference type="Gene3D" id="2.40.37.10">
    <property type="entry name" value="Lyase, Ornithine Decarboxylase, Chain A, domain 1"/>
    <property type="match status" value="1"/>
</dbReference>
<comment type="cofactor">
    <cofactor evidence="1 11">
        <name>pyridoxal 5'-phosphate</name>
        <dbReference type="ChEBI" id="CHEBI:597326"/>
    </cofactor>
</comment>
<evidence type="ECO:0000259" key="12">
    <source>
        <dbReference type="Pfam" id="PF02784"/>
    </source>
</evidence>
<evidence type="ECO:0000256" key="4">
    <source>
        <dbReference type="ARBA" id="ARBA00023115"/>
    </source>
</evidence>
<dbReference type="PRINTS" id="PR01179">
    <property type="entry name" value="ODADCRBXLASE"/>
</dbReference>
<comment type="similarity">
    <text evidence="2">Belongs to the Orn/Lys/Arg decarboxylase class-II family.</text>
</comment>
<keyword evidence="4" id="KW-0620">Polyamine biosynthesis</keyword>
<dbReference type="Pfam" id="PF02784">
    <property type="entry name" value="Orn_Arg_deC_N"/>
    <property type="match status" value="1"/>
</dbReference>
<dbReference type="FunFam" id="3.20.20.10:FF:000005">
    <property type="entry name" value="Ornithine decarboxylase"/>
    <property type="match status" value="1"/>
</dbReference>
<dbReference type="PANTHER" id="PTHR11482">
    <property type="entry name" value="ARGININE/DIAMINOPIMELATE/ORNITHINE DECARBOXYLASE"/>
    <property type="match status" value="1"/>
</dbReference>
<dbReference type="Gene3D" id="3.20.20.10">
    <property type="entry name" value="Alanine racemase"/>
    <property type="match status" value="1"/>
</dbReference>
<comment type="caution">
    <text evidence="13">The sequence shown here is derived from an EMBL/GenBank/DDBJ whole genome shotgun (WGS) entry which is preliminary data.</text>
</comment>
<evidence type="ECO:0000256" key="5">
    <source>
        <dbReference type="ARBA" id="ARBA00023239"/>
    </source>
</evidence>
<dbReference type="SUPFAM" id="SSF50621">
    <property type="entry name" value="Alanine racemase C-terminal domain-like"/>
    <property type="match status" value="1"/>
</dbReference>
<evidence type="ECO:0000256" key="8">
    <source>
        <dbReference type="ARBA" id="ARBA00037173"/>
    </source>
</evidence>